<dbReference type="HOGENOM" id="CLU_000445_70_49_0"/>
<dbReference type="PANTHER" id="PTHR33121">
    <property type="entry name" value="CYCLIC DI-GMP PHOSPHODIESTERASE PDEF"/>
    <property type="match status" value="1"/>
</dbReference>
<dbReference type="eggNOG" id="COG5001">
    <property type="taxonomic scope" value="Bacteria"/>
</dbReference>
<dbReference type="InterPro" id="IPR035919">
    <property type="entry name" value="EAL_sf"/>
</dbReference>
<sequence length="638" mass="69559">MRISRGAWLNLNRPVHLPRLNLLQRFTLLGLGVTLLLGGVFGYLLSQRMAQDALQDSARETATLVMGGVGEVSAQDFLPGQETFRTWQRRLGVKDRLGGVEVRVWSPQGVLIYPDDPRSAPEGGVAQALAGEAVSARASQGRLEVFVPVRVAGQVVGAYQIYRPIAPLEERISRIQAWAWGSSLGVFVLLFLALSALLRGASREIQRTAFYDPLTGLPGRQFLREIAEASMARAHRVGMGMALVILDLDRFQEINDALGAPSGDLLLKKVGERLQADLRAGDMVCRLGGDEFALLVSDVNVGGVAEVAKRILLSFGEPFELPGHRQKVYVQASLGVALYPEDGADLEELMHAADVALRRAKQEDSGFAFYRPDYDHHTQDRLALQAALHQALKEDDLTLHYQSILDLQTGALDWAEALLRWYRVGELVMPGAFIPLAEESGLIGSLDRFVLRRATLEAVRLGLQISVNLSPKSLHAPEVVEWVRQALEESGLEPARLCLEITEVALRGDSGASTLQTEREQAIANLKALRALGVRIALDDFGSGYSWLSCLKHTPVDLLKMAPTFVAGIGKDPRDEEMLRSLIALGHGLGLKVLAKGVETPEQLGWLREAGCDLAQGYGVARPVPLEILRMAPSSLAG</sequence>
<keyword evidence="1" id="KW-0472">Membrane</keyword>
<dbReference type="SUPFAM" id="SSF55073">
    <property type="entry name" value="Nucleotide cyclase"/>
    <property type="match status" value="1"/>
</dbReference>
<dbReference type="InterPro" id="IPR043128">
    <property type="entry name" value="Rev_trsase/Diguanyl_cyclase"/>
</dbReference>
<evidence type="ECO:0000313" key="4">
    <source>
        <dbReference type="EMBL" id="ADH62804.1"/>
    </source>
</evidence>
<evidence type="ECO:0000313" key="5">
    <source>
        <dbReference type="Proteomes" id="UP000001916"/>
    </source>
</evidence>
<dbReference type="Proteomes" id="UP000001916">
    <property type="component" value="Chromosome"/>
</dbReference>
<dbReference type="InterPro" id="IPR001633">
    <property type="entry name" value="EAL_dom"/>
</dbReference>
<dbReference type="NCBIfam" id="TIGR00254">
    <property type="entry name" value="GGDEF"/>
    <property type="match status" value="1"/>
</dbReference>
<dbReference type="SMART" id="SM00267">
    <property type="entry name" value="GGDEF"/>
    <property type="match status" value="1"/>
</dbReference>
<dbReference type="STRING" id="526227.Mesil_0892"/>
<dbReference type="Pfam" id="PF00990">
    <property type="entry name" value="GGDEF"/>
    <property type="match status" value="1"/>
</dbReference>
<dbReference type="RefSeq" id="WP_013157389.1">
    <property type="nucleotide sequence ID" value="NC_014212.1"/>
</dbReference>
<dbReference type="InterPro" id="IPR000160">
    <property type="entry name" value="GGDEF_dom"/>
</dbReference>
<dbReference type="KEGG" id="msv:Mesil_0892"/>
<protein>
    <submittedName>
        <fullName evidence="4">Diguanylate cyclase/phosphodiesterase</fullName>
    </submittedName>
</protein>
<dbReference type="SMART" id="SM00052">
    <property type="entry name" value="EAL"/>
    <property type="match status" value="1"/>
</dbReference>
<feature type="domain" description="GGDEF" evidence="3">
    <location>
        <begin position="239"/>
        <end position="372"/>
    </location>
</feature>
<dbReference type="CDD" id="cd01948">
    <property type="entry name" value="EAL"/>
    <property type="match status" value="1"/>
</dbReference>
<dbReference type="EMBL" id="CP002042">
    <property type="protein sequence ID" value="ADH62804.1"/>
    <property type="molecule type" value="Genomic_DNA"/>
</dbReference>
<keyword evidence="1" id="KW-0812">Transmembrane</keyword>
<gene>
    <name evidence="4" type="ordered locus">Mesil_0892</name>
</gene>
<evidence type="ECO:0000259" key="2">
    <source>
        <dbReference type="PROSITE" id="PS50883"/>
    </source>
</evidence>
<proteinExistence type="predicted"/>
<dbReference type="SUPFAM" id="SSF141868">
    <property type="entry name" value="EAL domain-like"/>
    <property type="match status" value="1"/>
</dbReference>
<reference evidence="4 5" key="1">
    <citation type="journal article" date="2010" name="Stand. Genomic Sci.">
        <title>Complete genome sequence of Meiothermus silvanus type strain (VI-R2).</title>
        <authorList>
            <person name="Sikorski J."/>
            <person name="Tindall B.J."/>
            <person name="Lowry S."/>
            <person name="Lucas S."/>
            <person name="Nolan M."/>
            <person name="Copeland A."/>
            <person name="Glavina Del Rio T."/>
            <person name="Tice H."/>
            <person name="Cheng J.F."/>
            <person name="Han C."/>
            <person name="Pitluck S."/>
            <person name="Liolios K."/>
            <person name="Ivanova N."/>
            <person name="Mavromatis K."/>
            <person name="Mikhailova N."/>
            <person name="Pati A."/>
            <person name="Goodwin L."/>
            <person name="Chen A."/>
            <person name="Palaniappan K."/>
            <person name="Land M."/>
            <person name="Hauser L."/>
            <person name="Chang Y.J."/>
            <person name="Jeffries C.D."/>
            <person name="Rohde M."/>
            <person name="Goker M."/>
            <person name="Woyke T."/>
            <person name="Bristow J."/>
            <person name="Eisen J.A."/>
            <person name="Markowitz V."/>
            <person name="Hugenholtz P."/>
            <person name="Kyrpides N.C."/>
            <person name="Klenk H.P."/>
            <person name="Lapidus A."/>
        </authorList>
    </citation>
    <scope>NUCLEOTIDE SEQUENCE [LARGE SCALE GENOMIC DNA]</scope>
    <source>
        <strain evidence="5">ATCC 700542 / DSM 9946 / VI-R2</strain>
    </source>
</reference>
<keyword evidence="5" id="KW-1185">Reference proteome</keyword>
<feature type="transmembrane region" description="Helical" evidence="1">
    <location>
        <begin position="177"/>
        <end position="198"/>
    </location>
</feature>
<organism evidence="4 5">
    <name type="scientific">Allomeiothermus silvanus (strain ATCC 700542 / DSM 9946 / NBRC 106475 / NCIMB 13440 / VI-R2)</name>
    <name type="common">Thermus silvanus</name>
    <dbReference type="NCBI Taxonomy" id="526227"/>
    <lineage>
        <taxon>Bacteria</taxon>
        <taxon>Thermotogati</taxon>
        <taxon>Deinococcota</taxon>
        <taxon>Deinococci</taxon>
        <taxon>Thermales</taxon>
        <taxon>Thermaceae</taxon>
        <taxon>Allomeiothermus</taxon>
    </lineage>
</organism>
<dbReference type="Pfam" id="PF00563">
    <property type="entry name" value="EAL"/>
    <property type="match status" value="1"/>
</dbReference>
<dbReference type="Gene3D" id="3.20.20.450">
    <property type="entry name" value="EAL domain"/>
    <property type="match status" value="1"/>
</dbReference>
<dbReference type="InterPro" id="IPR029787">
    <property type="entry name" value="Nucleotide_cyclase"/>
</dbReference>
<evidence type="ECO:0000259" key="3">
    <source>
        <dbReference type="PROSITE" id="PS50887"/>
    </source>
</evidence>
<dbReference type="OrthoDB" id="9762141at2"/>
<name>D7BC08_ALLS1</name>
<dbReference type="PROSITE" id="PS50883">
    <property type="entry name" value="EAL"/>
    <property type="match status" value="1"/>
</dbReference>
<feature type="transmembrane region" description="Helical" evidence="1">
    <location>
        <begin position="26"/>
        <end position="45"/>
    </location>
</feature>
<dbReference type="CDD" id="cd01949">
    <property type="entry name" value="GGDEF"/>
    <property type="match status" value="1"/>
</dbReference>
<dbReference type="Gene3D" id="3.30.70.270">
    <property type="match status" value="1"/>
</dbReference>
<dbReference type="GO" id="GO:0071111">
    <property type="term" value="F:cyclic-guanylate-specific phosphodiesterase activity"/>
    <property type="evidence" value="ECO:0007669"/>
    <property type="project" value="InterPro"/>
</dbReference>
<keyword evidence="1" id="KW-1133">Transmembrane helix</keyword>
<dbReference type="PANTHER" id="PTHR33121:SF70">
    <property type="entry name" value="SIGNALING PROTEIN YKOW"/>
    <property type="match status" value="1"/>
</dbReference>
<feature type="domain" description="EAL" evidence="2">
    <location>
        <begin position="381"/>
        <end position="637"/>
    </location>
</feature>
<dbReference type="AlphaFoldDB" id="D7BC08"/>
<dbReference type="InterPro" id="IPR050706">
    <property type="entry name" value="Cyclic-di-GMP_PDE-like"/>
</dbReference>
<dbReference type="PROSITE" id="PS50887">
    <property type="entry name" value="GGDEF"/>
    <property type="match status" value="1"/>
</dbReference>
<evidence type="ECO:0000256" key="1">
    <source>
        <dbReference type="SAM" id="Phobius"/>
    </source>
</evidence>
<accession>D7BC08</accession>